<dbReference type="PANTHER" id="PTHR46535">
    <property type="entry name" value="NEDD4-BINDING PROTEIN 2"/>
    <property type="match status" value="1"/>
</dbReference>
<dbReference type="Pfam" id="PF08590">
    <property type="entry name" value="DUF1771"/>
    <property type="match status" value="1"/>
</dbReference>
<dbReference type="Pfam" id="PF01713">
    <property type="entry name" value="Smr"/>
    <property type="match status" value="1"/>
</dbReference>
<dbReference type="PROSITE" id="PS50828">
    <property type="entry name" value="SMR"/>
    <property type="match status" value="1"/>
</dbReference>
<dbReference type="SUPFAM" id="SSF160443">
    <property type="entry name" value="SMR domain-like"/>
    <property type="match status" value="1"/>
</dbReference>
<dbReference type="InterPro" id="IPR002625">
    <property type="entry name" value="Smr_dom"/>
</dbReference>
<dbReference type="Gene3D" id="3.40.50.300">
    <property type="entry name" value="P-loop containing nucleotide triphosphate hydrolases"/>
    <property type="match status" value="1"/>
</dbReference>
<dbReference type="GO" id="GO:0005634">
    <property type="term" value="C:nucleus"/>
    <property type="evidence" value="ECO:0007669"/>
    <property type="project" value="TreeGrafter"/>
</dbReference>
<evidence type="ECO:0000313" key="4">
    <source>
        <dbReference type="Proteomes" id="UP000030764"/>
    </source>
</evidence>
<protein>
    <recommendedName>
        <fullName evidence="2">Smr domain-containing protein</fullName>
    </recommendedName>
</protein>
<accession>A0A085MG53</accession>
<dbReference type="EMBL" id="KL363195">
    <property type="protein sequence ID" value="KFD56199.1"/>
    <property type="molecule type" value="Genomic_DNA"/>
</dbReference>
<evidence type="ECO:0000259" key="2">
    <source>
        <dbReference type="PROSITE" id="PS50828"/>
    </source>
</evidence>
<dbReference type="InterPro" id="IPR036063">
    <property type="entry name" value="Smr_dom_sf"/>
</dbReference>
<keyword evidence="4" id="KW-1185">Reference proteome</keyword>
<feature type="compositionally biased region" description="Acidic residues" evidence="1">
    <location>
        <begin position="536"/>
        <end position="545"/>
    </location>
</feature>
<gene>
    <name evidence="3" type="ORF">M513_02977</name>
</gene>
<feature type="region of interest" description="Disordered" evidence="1">
    <location>
        <begin position="518"/>
        <end position="547"/>
    </location>
</feature>
<dbReference type="PANTHER" id="PTHR46535:SF1">
    <property type="entry name" value="NEDD4-BINDING PROTEIN 2"/>
    <property type="match status" value="1"/>
</dbReference>
<dbReference type="SMART" id="SM01162">
    <property type="entry name" value="DUF1771"/>
    <property type="match status" value="1"/>
</dbReference>
<evidence type="ECO:0000313" key="3">
    <source>
        <dbReference type="EMBL" id="KFD56199.1"/>
    </source>
</evidence>
<dbReference type="AlphaFoldDB" id="A0A085MG53"/>
<proteinExistence type="predicted"/>
<dbReference type="Proteomes" id="UP000030764">
    <property type="component" value="Unassembled WGS sequence"/>
</dbReference>
<dbReference type="SUPFAM" id="SSF52540">
    <property type="entry name" value="P-loop containing nucleoside triphosphate hydrolases"/>
    <property type="match status" value="1"/>
</dbReference>
<sequence length="885" mass="100091">MNASDTRYSTVTAMNSYPFGYPRMPPPFLPPFRPAPMAVRATTFNRIPVNSSWQAVDNRKRSRRGADGQKPMSDVERVSNAINFGCKVTVILRGVPGSGKSTLATQLVQMNRDSVVCSADEYFKNDEGVYVFDPERLSDAHRFCLQRAVAAMENKVSLVIIDNTNTKRWEMKRYVTSAYRHGYKIFFLEPQTPWRFDAYECASKSVHDVSLASIQRMIETFEHGVTLADFFEGQIIRQPTYNDTRNQRCQRLQKPRMPRSFFAKTNNVGPSCSNQSLAGLNSDVPEREVPFNGVETDFAMTSSQAECYALSANVEGQFVNEASSSSFSITSDVQQLVDPSRMVMWKQDEQKEEQEAAEEEDRRERFLVTDELLQKIQEVKRSELPWSNNLDQFDFPEETVVIADVAVQTCEQFIALATSAHPRVTDEPEQLYRSPCRTTIVRRFVSRIDQSTTADESEAVNGDCNWEVLRSCFPTIMEDDLTHIFESCGRDLQWAINVLLDSGYEYNWRPLCPTAEVEEETKTETEVADSAKADDGSTETEESAEESSCVMELSPDMAMQLQQMFGFFYRDIPPDLLDCNQLKIRIPIDLAFTLYTSWIATQTSEVCHSFEDQCIIDGVLAKSLAEVEDENLVKVDPRALSSKLKLQSLLKMFPSIDSDFLENLFYENGCVLGPTIDFVCKKFKLPKPELSNVINIKENAEEELSDRAVRSRCFAVFGETTSLNTTLLPLKNATISEEENAPTYVALRAEAFHHKSEREYNFKKAQDAYRMGMKSAAYHYAQQGHLHDRKCKDANRLAANAILEYRRSLHPPTTVDLHGLYVPEALAAVSELLSNAGSNQTLKLITGKGSHSNDGPKIRPAVVKYLRQKKLEFSESTPGVIVVKT</sequence>
<reference evidence="3 4" key="1">
    <citation type="journal article" date="2014" name="Nat. Genet.">
        <title>Genome and transcriptome of the porcine whipworm Trichuris suis.</title>
        <authorList>
            <person name="Jex A.R."/>
            <person name="Nejsum P."/>
            <person name="Schwarz E.M."/>
            <person name="Hu L."/>
            <person name="Young N.D."/>
            <person name="Hall R.S."/>
            <person name="Korhonen P.K."/>
            <person name="Liao S."/>
            <person name="Thamsborg S."/>
            <person name="Xia J."/>
            <person name="Xu P."/>
            <person name="Wang S."/>
            <person name="Scheerlinck J.P."/>
            <person name="Hofmann A."/>
            <person name="Sternberg P.W."/>
            <person name="Wang J."/>
            <person name="Gasser R.B."/>
        </authorList>
    </citation>
    <scope>NUCLEOTIDE SEQUENCE [LARGE SCALE GENOMIC DNA]</scope>
    <source>
        <strain evidence="3">DCEP-RM93M</strain>
    </source>
</reference>
<feature type="domain" description="Smr" evidence="2">
    <location>
        <begin position="815"/>
        <end position="885"/>
    </location>
</feature>
<dbReference type="GO" id="GO:0004519">
    <property type="term" value="F:endonuclease activity"/>
    <property type="evidence" value="ECO:0007669"/>
    <property type="project" value="TreeGrafter"/>
</dbReference>
<dbReference type="InterPro" id="IPR013899">
    <property type="entry name" value="DUF1771"/>
</dbReference>
<evidence type="ECO:0000256" key="1">
    <source>
        <dbReference type="SAM" id="MobiDB-lite"/>
    </source>
</evidence>
<dbReference type="InterPro" id="IPR052772">
    <property type="entry name" value="Endo/PolyKinase_Domain-Protein"/>
</dbReference>
<dbReference type="Pfam" id="PF13671">
    <property type="entry name" value="AAA_33"/>
    <property type="match status" value="1"/>
</dbReference>
<dbReference type="Gene3D" id="3.30.1370.110">
    <property type="match status" value="1"/>
</dbReference>
<organism evidence="3 4">
    <name type="scientific">Trichuris suis</name>
    <name type="common">pig whipworm</name>
    <dbReference type="NCBI Taxonomy" id="68888"/>
    <lineage>
        <taxon>Eukaryota</taxon>
        <taxon>Metazoa</taxon>
        <taxon>Ecdysozoa</taxon>
        <taxon>Nematoda</taxon>
        <taxon>Enoplea</taxon>
        <taxon>Dorylaimia</taxon>
        <taxon>Trichinellida</taxon>
        <taxon>Trichuridae</taxon>
        <taxon>Trichuris</taxon>
    </lineage>
</organism>
<dbReference type="InterPro" id="IPR027417">
    <property type="entry name" value="P-loop_NTPase"/>
</dbReference>
<feature type="compositionally biased region" description="Basic and acidic residues" evidence="1">
    <location>
        <begin position="520"/>
        <end position="535"/>
    </location>
</feature>
<dbReference type="CDD" id="cd14279">
    <property type="entry name" value="CUE"/>
    <property type="match status" value="2"/>
</dbReference>
<name>A0A085MG53_9BILA</name>
<dbReference type="SMART" id="SM00463">
    <property type="entry name" value="SMR"/>
    <property type="match status" value="1"/>
</dbReference>